<evidence type="ECO:0008006" key="3">
    <source>
        <dbReference type="Google" id="ProtNLM"/>
    </source>
</evidence>
<evidence type="ECO:0000313" key="2">
    <source>
        <dbReference type="Proteomes" id="UP000479526"/>
    </source>
</evidence>
<dbReference type="RefSeq" id="WP_161482758.1">
    <property type="nucleotide sequence ID" value="NZ_WXEW01000009.1"/>
</dbReference>
<sequence length="134" mass="15163">MVRRDLGRLLTAAGQVRRGDARCIAALHEHHTRLLYGLHQHACEDELLWPRLRDRALEASETLAAVEAGHRACNRWIQESADAFRSFGLAPSAPGRQRQTTALWSLADMVERARCRPSRPSSVIARPSMWKDSR</sequence>
<evidence type="ECO:0000313" key="1">
    <source>
        <dbReference type="EMBL" id="NAS25716.1"/>
    </source>
</evidence>
<dbReference type="Gene3D" id="1.20.120.520">
    <property type="entry name" value="nmb1532 protein domain like"/>
    <property type="match status" value="1"/>
</dbReference>
<accession>A0A7C9NRL6</accession>
<dbReference type="AlphaFoldDB" id="A0A7C9NRL6"/>
<gene>
    <name evidence="1" type="ORF">GT755_29035</name>
</gene>
<dbReference type="Proteomes" id="UP000479526">
    <property type="component" value="Unassembled WGS sequence"/>
</dbReference>
<reference evidence="1 2" key="1">
    <citation type="submission" date="2020-01" db="EMBL/GenBank/DDBJ databases">
        <title>Herbidospora sp. NEAU-GS84 nov., a novel actinomycete isolated from soil.</title>
        <authorList>
            <person name="Han L."/>
        </authorList>
    </citation>
    <scope>NUCLEOTIDE SEQUENCE [LARGE SCALE GENOMIC DNA]</scope>
    <source>
        <strain evidence="1 2">NEAU-GS84</strain>
    </source>
</reference>
<keyword evidence="2" id="KW-1185">Reference proteome</keyword>
<name>A0A7C9NRL6_9ACTN</name>
<proteinExistence type="predicted"/>
<organism evidence="1 2">
    <name type="scientific">Herbidospora solisilvae</name>
    <dbReference type="NCBI Taxonomy" id="2696284"/>
    <lineage>
        <taxon>Bacteria</taxon>
        <taxon>Bacillati</taxon>
        <taxon>Actinomycetota</taxon>
        <taxon>Actinomycetes</taxon>
        <taxon>Streptosporangiales</taxon>
        <taxon>Streptosporangiaceae</taxon>
        <taxon>Herbidospora</taxon>
    </lineage>
</organism>
<comment type="caution">
    <text evidence="1">The sequence shown here is derived from an EMBL/GenBank/DDBJ whole genome shotgun (WGS) entry which is preliminary data.</text>
</comment>
<dbReference type="EMBL" id="WXEW01000009">
    <property type="protein sequence ID" value="NAS25716.1"/>
    <property type="molecule type" value="Genomic_DNA"/>
</dbReference>
<protein>
    <recommendedName>
        <fullName evidence="3">Hemerythrin-like domain-containing protein</fullName>
    </recommendedName>
</protein>